<dbReference type="SUPFAM" id="SSF52402">
    <property type="entry name" value="Adenine nucleotide alpha hydrolases-like"/>
    <property type="match status" value="1"/>
</dbReference>
<evidence type="ECO:0000256" key="1">
    <source>
        <dbReference type="ARBA" id="ARBA00005817"/>
    </source>
</evidence>
<dbReference type="AlphaFoldDB" id="A0A6N8JNE6"/>
<feature type="domain" description="Electron transfer flavoprotein alpha subunit C-terminal" evidence="7">
    <location>
        <begin position="183"/>
        <end position="264"/>
    </location>
</feature>
<comment type="similarity">
    <text evidence="1">Belongs to the ETF alpha-subunit/FixB family.</text>
</comment>
<dbReference type="SUPFAM" id="SSF52467">
    <property type="entry name" value="DHS-like NAD/FAD-binding domain"/>
    <property type="match status" value="1"/>
</dbReference>
<accession>A0A6N8JNE6</accession>
<evidence type="ECO:0000259" key="7">
    <source>
        <dbReference type="Pfam" id="PF00766"/>
    </source>
</evidence>
<dbReference type="FunFam" id="3.40.50.1220:FF:000004">
    <property type="entry name" value="Electron transfer flavoprotein"/>
    <property type="match status" value="1"/>
</dbReference>
<keyword evidence="4" id="KW-0285">Flavoprotein</keyword>
<organism evidence="9 10">
    <name type="scientific">Adlercreutzia mucosicola</name>
    <dbReference type="NCBI Taxonomy" id="580026"/>
    <lineage>
        <taxon>Bacteria</taxon>
        <taxon>Bacillati</taxon>
        <taxon>Actinomycetota</taxon>
        <taxon>Coriobacteriia</taxon>
        <taxon>Eggerthellales</taxon>
        <taxon>Eggerthellaceae</taxon>
        <taxon>Adlercreutzia</taxon>
    </lineage>
</organism>
<evidence type="ECO:0000256" key="2">
    <source>
        <dbReference type="ARBA" id="ARBA00011355"/>
    </source>
</evidence>
<dbReference type="InterPro" id="IPR014731">
    <property type="entry name" value="ETF_asu_C"/>
</dbReference>
<reference evidence="9 10" key="1">
    <citation type="submission" date="2019-12" db="EMBL/GenBank/DDBJ databases">
        <title>Microbes associate with the intestines of laboratory mice.</title>
        <authorList>
            <person name="Navarre W."/>
            <person name="Wong E."/>
        </authorList>
    </citation>
    <scope>NUCLEOTIDE SEQUENCE [LARGE SCALE GENOMIC DNA]</scope>
    <source>
        <strain evidence="9 10">NM66_B29</strain>
    </source>
</reference>
<comment type="function">
    <text evidence="5">The electron transfer flavoprotein serves as a specific electron acceptor for other dehydrogenases. It transfers the electrons to the main respiratory chain via ETF-ubiquinone oxidoreductase (ETF dehydrogenase).</text>
</comment>
<sequence>MSNNVVIIVADDVPVGTVVAVAKRADSQVRAVVAGSRELAESVAGAGVASVCWVPQPEGVPTEALAGVVAQKVQQLAPAVTLAPNAAASRVLAGAVAAALDAAVASSVVAVNFEDGKTVVERLVAEQRAVETLETTAPVVALVSDGAEDVEESAPAPIEEVAAAVLAPMTVAGIHEGESGGADLANAQRVVGVGRGLTSKDQLALAEALAGALDAEIACSLSLCDDYRWFEHARVVGTSTQRIAPRLYVSVGISGQPQHMTGVRGAKTIVAINNDPEAPIFRNCAYGIVGDLNKVVPALTAALS</sequence>
<comment type="cofactor">
    <cofactor evidence="6">
        <name>FAD</name>
        <dbReference type="ChEBI" id="CHEBI:57692"/>
    </cofactor>
    <text evidence="6">Binds 1 FAD per dimer.</text>
</comment>
<feature type="binding site" evidence="6">
    <location>
        <position position="195"/>
    </location>
    <ligand>
        <name>FAD</name>
        <dbReference type="ChEBI" id="CHEBI:57692"/>
    </ligand>
</feature>
<keyword evidence="10" id="KW-1185">Reference proteome</keyword>
<evidence type="ECO:0000313" key="9">
    <source>
        <dbReference type="EMBL" id="MVX60360.1"/>
    </source>
</evidence>
<feature type="binding site" evidence="6">
    <location>
        <position position="273"/>
    </location>
    <ligand>
        <name>FAD</name>
        <dbReference type="ChEBI" id="CHEBI:57692"/>
    </ligand>
</feature>
<dbReference type="GO" id="GO:0033539">
    <property type="term" value="P:fatty acid beta-oxidation using acyl-CoA dehydrogenase"/>
    <property type="evidence" value="ECO:0007669"/>
    <property type="project" value="TreeGrafter"/>
</dbReference>
<dbReference type="Pfam" id="PF00766">
    <property type="entry name" value="ETF_alpha"/>
    <property type="match status" value="1"/>
</dbReference>
<comment type="subunit">
    <text evidence="2">Heterodimer of an alpha and a beta subunit.</text>
</comment>
<dbReference type="PANTHER" id="PTHR43153">
    <property type="entry name" value="ELECTRON TRANSFER FLAVOPROTEIN ALPHA"/>
    <property type="match status" value="1"/>
</dbReference>
<keyword evidence="6" id="KW-0274">FAD</keyword>
<dbReference type="RefSeq" id="WP_160344844.1">
    <property type="nucleotide sequence ID" value="NZ_JAOAKZ010000003.1"/>
</dbReference>
<feature type="binding site" evidence="6">
    <location>
        <begin position="252"/>
        <end position="259"/>
    </location>
    <ligand>
        <name>FAD</name>
        <dbReference type="ChEBI" id="CHEBI:57692"/>
    </ligand>
</feature>
<dbReference type="InterPro" id="IPR014729">
    <property type="entry name" value="Rossmann-like_a/b/a_fold"/>
</dbReference>
<dbReference type="PANTHER" id="PTHR43153:SF11">
    <property type="entry name" value="ELECTRON TRANSFER FLAVOPROTEIN, SUBUNIT ALPHA (ETFA)"/>
    <property type="match status" value="1"/>
</dbReference>
<dbReference type="Gene3D" id="3.40.50.1220">
    <property type="entry name" value="TPP-binding domain"/>
    <property type="match status" value="1"/>
</dbReference>
<name>A0A6N8JNE6_9ACTN</name>
<dbReference type="InterPro" id="IPR029035">
    <property type="entry name" value="DHS-like_NAD/FAD-binding_dom"/>
</dbReference>
<evidence type="ECO:0000256" key="5">
    <source>
        <dbReference type="ARBA" id="ARBA00025649"/>
    </source>
</evidence>
<dbReference type="PIRSF" id="PIRSF000089">
    <property type="entry name" value="Electra_flavoP_a"/>
    <property type="match status" value="1"/>
</dbReference>
<evidence type="ECO:0000256" key="6">
    <source>
        <dbReference type="PIRSR" id="PIRSR000089-1"/>
    </source>
</evidence>
<evidence type="ECO:0000256" key="3">
    <source>
        <dbReference type="ARBA" id="ARBA00022448"/>
    </source>
</evidence>
<dbReference type="EMBL" id="WSRR01000003">
    <property type="protein sequence ID" value="MVX60360.1"/>
    <property type="molecule type" value="Genomic_DNA"/>
</dbReference>
<dbReference type="Gene3D" id="3.40.50.620">
    <property type="entry name" value="HUPs"/>
    <property type="match status" value="1"/>
</dbReference>
<dbReference type="OrthoDB" id="9770286at2"/>
<dbReference type="GO" id="GO:0050660">
    <property type="term" value="F:flavin adenine dinucleotide binding"/>
    <property type="evidence" value="ECO:0007669"/>
    <property type="project" value="InterPro"/>
</dbReference>
<dbReference type="GO" id="GO:0009055">
    <property type="term" value="F:electron transfer activity"/>
    <property type="evidence" value="ECO:0007669"/>
    <property type="project" value="InterPro"/>
</dbReference>
<evidence type="ECO:0000313" key="10">
    <source>
        <dbReference type="Proteomes" id="UP000463388"/>
    </source>
</evidence>
<protein>
    <submittedName>
        <fullName evidence="9">Electron transfer flavoprotein subunit alpha/FixB family protein</fullName>
    </submittedName>
</protein>
<evidence type="ECO:0000259" key="8">
    <source>
        <dbReference type="Pfam" id="PF01012"/>
    </source>
</evidence>
<dbReference type="InterPro" id="IPR001308">
    <property type="entry name" value="ETF_a/FixB"/>
</dbReference>
<dbReference type="Proteomes" id="UP000463388">
    <property type="component" value="Unassembled WGS sequence"/>
</dbReference>
<dbReference type="InterPro" id="IPR014730">
    <property type="entry name" value="ETF_a/b_N"/>
</dbReference>
<feature type="domain" description="Electron transfer flavoprotein alpha/beta-subunit N-terminal" evidence="8">
    <location>
        <begin position="22"/>
        <end position="165"/>
    </location>
</feature>
<comment type="caution">
    <text evidence="9">The sequence shown here is derived from an EMBL/GenBank/DDBJ whole genome shotgun (WGS) entry which is preliminary data.</text>
</comment>
<keyword evidence="3" id="KW-0813">Transport</keyword>
<evidence type="ECO:0000256" key="4">
    <source>
        <dbReference type="ARBA" id="ARBA00022630"/>
    </source>
</evidence>
<gene>
    <name evidence="9" type="ORF">GKZ27_02635</name>
</gene>
<dbReference type="Pfam" id="PF01012">
    <property type="entry name" value="ETF"/>
    <property type="match status" value="1"/>
</dbReference>
<proteinExistence type="inferred from homology"/>